<dbReference type="Proteomes" id="UP000652176">
    <property type="component" value="Unassembled WGS sequence"/>
</dbReference>
<dbReference type="Pfam" id="PF04606">
    <property type="entry name" value="Ogr_Delta"/>
    <property type="match status" value="1"/>
</dbReference>
<dbReference type="RefSeq" id="WP_192375284.1">
    <property type="nucleotide sequence ID" value="NZ_CAJHIV010000001.1"/>
</dbReference>
<reference evidence="2 3" key="1">
    <citation type="submission" date="2020-09" db="EMBL/GenBank/DDBJ databases">
        <title>Methylomonas albis sp. nov. and Methylomonas fluvii sp. nov.: Two cold-adapted methanotrophs from the River Elbe and an amended description of Methylovulum psychrotolerans strain Eb1.</title>
        <authorList>
            <person name="Bussmann I.K."/>
            <person name="Klings K.-W."/>
            <person name="Warnstedt J."/>
            <person name="Hoppert M."/>
            <person name="Saborowski A."/>
            <person name="Horn F."/>
            <person name="Liebner S."/>
        </authorList>
    </citation>
    <scope>NUCLEOTIDE SEQUENCE [LARGE SCALE GENOMIC DNA]</scope>
    <source>
        <strain evidence="2 3">EbA</strain>
    </source>
</reference>
<keyword evidence="3" id="KW-1185">Reference proteome</keyword>
<evidence type="ECO:0000259" key="1">
    <source>
        <dbReference type="Pfam" id="PF04606"/>
    </source>
</evidence>
<feature type="domain" description="Zinc finger Ogr/Delta-type" evidence="1">
    <location>
        <begin position="4"/>
        <end position="52"/>
    </location>
</feature>
<gene>
    <name evidence="2" type="ORF">IE877_13965</name>
</gene>
<protein>
    <submittedName>
        <fullName evidence="2">Ogr/Delta-like zinc finger family protein</fullName>
    </submittedName>
</protein>
<evidence type="ECO:0000313" key="2">
    <source>
        <dbReference type="EMBL" id="MBD9356970.1"/>
    </source>
</evidence>
<organism evidence="2 3">
    <name type="scientific">Methylomonas albis</name>
    <dbReference type="NCBI Taxonomy" id="1854563"/>
    <lineage>
        <taxon>Bacteria</taxon>
        <taxon>Pseudomonadati</taxon>
        <taxon>Pseudomonadota</taxon>
        <taxon>Gammaproteobacteria</taxon>
        <taxon>Methylococcales</taxon>
        <taxon>Methylococcaceae</taxon>
        <taxon>Methylomonas</taxon>
    </lineage>
</organism>
<proteinExistence type="predicted"/>
<dbReference type="InterPro" id="IPR007684">
    <property type="entry name" value="Znf_Ogr/Delta"/>
</dbReference>
<dbReference type="EMBL" id="JACXSS010000001">
    <property type="protein sequence ID" value="MBD9356970.1"/>
    <property type="molecule type" value="Genomic_DNA"/>
</dbReference>
<sequence length="83" mass="9226">MQINCPHCQHKAHIASRNNLNDEKTIADLYCNCSNPACAARFVMQLGFQRWINPPVTNTLELAASLIGKLSKADRVALLKEFG</sequence>
<evidence type="ECO:0000313" key="3">
    <source>
        <dbReference type="Proteomes" id="UP000652176"/>
    </source>
</evidence>
<accession>A0ABR9D1Q9</accession>
<comment type="caution">
    <text evidence="2">The sequence shown here is derived from an EMBL/GenBank/DDBJ whole genome shotgun (WGS) entry which is preliminary data.</text>
</comment>
<name>A0ABR9D1Q9_9GAMM</name>